<evidence type="ECO:0000256" key="6">
    <source>
        <dbReference type="ARBA" id="ARBA00022967"/>
    </source>
</evidence>
<comment type="similarity">
    <text evidence="2 9">Belongs to the cytochrome c oxidase subunit 3 family.</text>
</comment>
<protein>
    <recommendedName>
        <fullName evidence="4 9">Cytochrome c oxidase subunit 3</fullName>
    </recommendedName>
</protein>
<comment type="subcellular location">
    <subcellularLocation>
        <location evidence="1">Membrane</location>
        <topology evidence="1">Multi-pass membrane protein</topology>
    </subcellularLocation>
</comment>
<dbReference type="AlphaFoldDB" id="A0A2K3K0J2"/>
<keyword evidence="5 9" id="KW-0812">Transmembrane</keyword>
<feature type="domain" description="Heme-copper oxidase subunit III family profile" evidence="10">
    <location>
        <begin position="1"/>
        <end position="51"/>
    </location>
</feature>
<keyword evidence="6" id="KW-1278">Translocase</keyword>
<proteinExistence type="inferred from homology"/>
<dbReference type="GO" id="GO:0005739">
    <property type="term" value="C:mitochondrion"/>
    <property type="evidence" value="ECO:0007669"/>
    <property type="project" value="TreeGrafter"/>
</dbReference>
<dbReference type="Gene3D" id="1.20.120.80">
    <property type="entry name" value="Cytochrome c oxidase, subunit III, four-helix bundle"/>
    <property type="match status" value="1"/>
</dbReference>
<evidence type="ECO:0000256" key="4">
    <source>
        <dbReference type="ARBA" id="ARBA00015944"/>
    </source>
</evidence>
<evidence type="ECO:0000259" key="10">
    <source>
        <dbReference type="PROSITE" id="PS50253"/>
    </source>
</evidence>
<comment type="caution">
    <text evidence="11">The sequence shown here is derived from an EMBL/GenBank/DDBJ whole genome shotgun (WGS) entry which is preliminary data.</text>
</comment>
<evidence type="ECO:0000256" key="2">
    <source>
        <dbReference type="ARBA" id="ARBA00010581"/>
    </source>
</evidence>
<evidence type="ECO:0000313" key="11">
    <source>
        <dbReference type="EMBL" id="PNX59827.1"/>
    </source>
</evidence>
<dbReference type="InterPro" id="IPR000298">
    <property type="entry name" value="Cyt_c_oxidase-like_su3"/>
</dbReference>
<reference evidence="11 12" key="2">
    <citation type="journal article" date="2017" name="Front. Plant Sci.">
        <title>Gene Classification and Mining of Molecular Markers Useful in Red Clover (Trifolium pratense) Breeding.</title>
        <authorList>
            <person name="Istvanek J."/>
            <person name="Dluhosova J."/>
            <person name="Dluhos P."/>
            <person name="Patkova L."/>
            <person name="Nedelnik J."/>
            <person name="Repkova J."/>
        </authorList>
    </citation>
    <scope>NUCLEOTIDE SEQUENCE [LARGE SCALE GENOMIC DNA]</scope>
    <source>
        <strain evidence="12">cv. Tatra</strain>
        <tissue evidence="11">Young leaves</tissue>
    </source>
</reference>
<evidence type="ECO:0000256" key="3">
    <source>
        <dbReference type="ARBA" id="ARBA00011164"/>
    </source>
</evidence>
<dbReference type="InterPro" id="IPR035973">
    <property type="entry name" value="Cyt_c_oxidase_su3-like_sf"/>
</dbReference>
<dbReference type="Proteomes" id="UP000236291">
    <property type="component" value="Unassembled WGS sequence"/>
</dbReference>
<dbReference type="PANTHER" id="PTHR11403:SF7">
    <property type="entry name" value="CYTOCHROME C OXIDASE SUBUNIT 3"/>
    <property type="match status" value="1"/>
</dbReference>
<accession>A0A2K3K0J2</accession>
<dbReference type="GO" id="GO:0016020">
    <property type="term" value="C:membrane"/>
    <property type="evidence" value="ECO:0007669"/>
    <property type="project" value="UniProtKB-SubCell"/>
</dbReference>
<dbReference type="PROSITE" id="PS50253">
    <property type="entry name" value="COX3"/>
    <property type="match status" value="1"/>
</dbReference>
<dbReference type="Pfam" id="PF00510">
    <property type="entry name" value="COX3"/>
    <property type="match status" value="1"/>
</dbReference>
<dbReference type="GO" id="GO:0004129">
    <property type="term" value="F:cytochrome-c oxidase activity"/>
    <property type="evidence" value="ECO:0007669"/>
    <property type="project" value="InterPro"/>
</dbReference>
<comment type="function">
    <text evidence="9">Component of the cytochrome c oxidase, the last enzyme in the mitochondrial electron transport chain which drives oxidative phosphorylation. The respiratory chain contains 3 multisubunit complexes succinate dehydrogenase (complex II, CII), ubiquinol-cytochrome c oxidoreductase (cytochrome b-c1 complex, complex III, CIII) and cytochrome c oxidase (complex IV, CIV), that cooperate to transfer electrons derived from NADH and succinate to molecular oxygen, creating an electrochemical gradient over the inner membrane that drives transmembrane transport and the ATP synthase. Cytochrome c oxidase is the component of the respiratory chain that catalyzes the reduction of oxygen to water. Electrons originating from reduced cytochrome c in the intermembrane space (IMS) are transferred via the dinuclear copper A center (CU(A)) of subunit 2 and heme A of subunit 1 to the active site in subunit 1, a binuclear center (BNC) formed by heme A3 and copper B (CU(B)). The BNC reduces molecular oxygen to 2 water molecules using 4 electrons from cytochrome c in the IMS and 4 protons from the mitochondrial matrix.</text>
</comment>
<evidence type="ECO:0000313" key="12">
    <source>
        <dbReference type="Proteomes" id="UP000236291"/>
    </source>
</evidence>
<comment type="subunit">
    <text evidence="3">Component of the cytochrome c oxidase (complex IV, CIV), a multisubunit enzyme composed of a catalytic core of 3 subunits and several supernumerary subunits. The complex exists as a monomer or a dimer and forms supercomplexes (SCs) in the inner mitochondrial membrane with ubiquinol-cytochrome c oxidoreductase (cytochrome b-c1 complex, complex III, CIII).</text>
</comment>
<sequence length="51" mass="6080">GTLFLIICGIRQYLGHLTKEHHVGFEAAAWYWHFVDVVRLFPFVSIYWWGV</sequence>
<evidence type="ECO:0000256" key="1">
    <source>
        <dbReference type="ARBA" id="ARBA00004141"/>
    </source>
</evidence>
<dbReference type="EMBL" id="ASHM01133756">
    <property type="protein sequence ID" value="PNX59827.1"/>
    <property type="molecule type" value="Genomic_DNA"/>
</dbReference>
<name>A0A2K3K0J2_TRIPR</name>
<keyword evidence="7" id="KW-1133">Transmembrane helix</keyword>
<keyword evidence="9" id="KW-0496">Mitochondrion</keyword>
<dbReference type="STRING" id="57577.A0A2K3K0J2"/>
<reference evidence="11 12" key="1">
    <citation type="journal article" date="2014" name="Am. J. Bot.">
        <title>Genome assembly and annotation for red clover (Trifolium pratense; Fabaceae).</title>
        <authorList>
            <person name="Istvanek J."/>
            <person name="Jaros M."/>
            <person name="Krenek A."/>
            <person name="Repkova J."/>
        </authorList>
    </citation>
    <scope>NUCLEOTIDE SEQUENCE [LARGE SCALE GENOMIC DNA]</scope>
    <source>
        <strain evidence="12">cv. Tatra</strain>
        <tissue evidence="11">Young leaves</tissue>
    </source>
</reference>
<evidence type="ECO:0000256" key="9">
    <source>
        <dbReference type="RuleBase" id="RU003375"/>
    </source>
</evidence>
<gene>
    <name evidence="11" type="ORF">L195_g059882</name>
</gene>
<dbReference type="SUPFAM" id="SSF81452">
    <property type="entry name" value="Cytochrome c oxidase subunit III-like"/>
    <property type="match status" value="1"/>
</dbReference>
<dbReference type="InterPro" id="IPR024791">
    <property type="entry name" value="Cyt_c/ubiquinol_Oxase_su3"/>
</dbReference>
<organism evidence="11 12">
    <name type="scientific">Trifolium pratense</name>
    <name type="common">Red clover</name>
    <dbReference type="NCBI Taxonomy" id="57577"/>
    <lineage>
        <taxon>Eukaryota</taxon>
        <taxon>Viridiplantae</taxon>
        <taxon>Streptophyta</taxon>
        <taxon>Embryophyta</taxon>
        <taxon>Tracheophyta</taxon>
        <taxon>Spermatophyta</taxon>
        <taxon>Magnoliopsida</taxon>
        <taxon>eudicotyledons</taxon>
        <taxon>Gunneridae</taxon>
        <taxon>Pentapetalae</taxon>
        <taxon>rosids</taxon>
        <taxon>fabids</taxon>
        <taxon>Fabales</taxon>
        <taxon>Fabaceae</taxon>
        <taxon>Papilionoideae</taxon>
        <taxon>50 kb inversion clade</taxon>
        <taxon>NPAAA clade</taxon>
        <taxon>Hologalegina</taxon>
        <taxon>IRL clade</taxon>
        <taxon>Trifolieae</taxon>
        <taxon>Trifolium</taxon>
    </lineage>
</organism>
<evidence type="ECO:0000256" key="5">
    <source>
        <dbReference type="ARBA" id="ARBA00022692"/>
    </source>
</evidence>
<keyword evidence="8" id="KW-0472">Membrane</keyword>
<dbReference type="GO" id="GO:0006123">
    <property type="term" value="P:mitochondrial electron transport, cytochrome c to oxygen"/>
    <property type="evidence" value="ECO:0007669"/>
    <property type="project" value="TreeGrafter"/>
</dbReference>
<evidence type="ECO:0000256" key="8">
    <source>
        <dbReference type="ARBA" id="ARBA00023136"/>
    </source>
</evidence>
<dbReference type="InterPro" id="IPR013833">
    <property type="entry name" value="Cyt_c_oxidase_su3_a-hlx"/>
</dbReference>
<evidence type="ECO:0000256" key="7">
    <source>
        <dbReference type="ARBA" id="ARBA00022989"/>
    </source>
</evidence>
<dbReference type="PANTHER" id="PTHR11403">
    <property type="entry name" value="CYTOCHROME C OXIDASE SUBUNIT III"/>
    <property type="match status" value="1"/>
</dbReference>
<feature type="non-terminal residue" evidence="11">
    <location>
        <position position="1"/>
    </location>
</feature>